<sequence>MVYNYQILTINAGHMIQLPDNISRSVEFALQEDIGERDVTADLIPLNAMSTASVICRDDAVLSGCAWFDECFRQIDHTLNIFWHYKDGDKLTAGSEICKLQGTSRSLLTGERAALNFLQLLSATATTTNRYMQAIEGTSTKILDTRKTIPGLRKAQKYAVLCGGGENHRIGLYDRVLIKENHIMAAGTITAAVKQAKAIHPDLLVEVETENLDEFQEASQAGADIIMLDNYTLEMMRKAVFLNDHKIKLEASGGVNLETVKSIAATGVDYISVGEITKDIKAIDLSMRFHLDLEKSLNSINDQR</sequence>
<dbReference type="InterPro" id="IPR037128">
    <property type="entry name" value="Quinolinate_PRibosylTase_N_sf"/>
</dbReference>
<dbReference type="GO" id="GO:0005737">
    <property type="term" value="C:cytoplasm"/>
    <property type="evidence" value="ECO:0007669"/>
    <property type="project" value="TreeGrafter"/>
</dbReference>
<evidence type="ECO:0000256" key="6">
    <source>
        <dbReference type="ARBA" id="ARBA00022642"/>
    </source>
</evidence>
<comment type="pathway">
    <text evidence="2">Cofactor biosynthesis; NAD(+) biosynthesis; nicotinate D-ribonucleotide from quinolinate: step 1/1.</text>
</comment>
<comment type="catalytic activity">
    <reaction evidence="10">
        <text>nicotinate beta-D-ribonucleotide + CO2 + diphosphate = quinolinate + 5-phospho-alpha-D-ribose 1-diphosphate + 2 H(+)</text>
        <dbReference type="Rhea" id="RHEA:12733"/>
        <dbReference type="ChEBI" id="CHEBI:15378"/>
        <dbReference type="ChEBI" id="CHEBI:16526"/>
        <dbReference type="ChEBI" id="CHEBI:29959"/>
        <dbReference type="ChEBI" id="CHEBI:33019"/>
        <dbReference type="ChEBI" id="CHEBI:57502"/>
        <dbReference type="ChEBI" id="CHEBI:58017"/>
        <dbReference type="EC" id="2.4.2.19"/>
    </reaction>
</comment>
<dbReference type="InterPro" id="IPR036068">
    <property type="entry name" value="Nicotinate_pribotase-like_C"/>
</dbReference>
<proteinExistence type="inferred from homology"/>
<evidence type="ECO:0000256" key="12">
    <source>
        <dbReference type="PIRNR" id="PIRNR006250"/>
    </source>
</evidence>
<dbReference type="InterPro" id="IPR027277">
    <property type="entry name" value="NadC/ModD"/>
</dbReference>
<dbReference type="InterPro" id="IPR004393">
    <property type="entry name" value="NadC"/>
</dbReference>
<dbReference type="GO" id="GO:0009435">
    <property type="term" value="P:NAD+ biosynthetic process"/>
    <property type="evidence" value="ECO:0007669"/>
    <property type="project" value="UniProtKB-UniPathway"/>
</dbReference>
<evidence type="ECO:0000256" key="8">
    <source>
        <dbReference type="ARBA" id="ARBA00022679"/>
    </source>
</evidence>
<dbReference type="Gene3D" id="3.90.1170.20">
    <property type="entry name" value="Quinolinate phosphoribosyl transferase, N-terminal domain"/>
    <property type="match status" value="1"/>
</dbReference>
<name>A0A6S6TDP7_9GAMM</name>
<evidence type="ECO:0000313" key="15">
    <source>
        <dbReference type="EMBL" id="CAA6813471.1"/>
    </source>
</evidence>
<dbReference type="FunFam" id="3.20.20.70:FF:000030">
    <property type="entry name" value="Nicotinate-nucleotide pyrophosphorylase, carboxylating"/>
    <property type="match status" value="1"/>
</dbReference>
<dbReference type="CDD" id="cd01572">
    <property type="entry name" value="QPRTase"/>
    <property type="match status" value="1"/>
</dbReference>
<gene>
    <name evidence="15" type="ORF">HELGO_WM14976</name>
</gene>
<dbReference type="FunFam" id="3.90.1170.20:FF:000001">
    <property type="entry name" value="Nicotinate-nucleotide diphosphorylase (Carboxylating)"/>
    <property type="match status" value="1"/>
</dbReference>
<dbReference type="EC" id="2.4.2.19" evidence="5"/>
<evidence type="ECO:0000259" key="13">
    <source>
        <dbReference type="Pfam" id="PF01729"/>
    </source>
</evidence>
<evidence type="ECO:0000256" key="9">
    <source>
        <dbReference type="ARBA" id="ARBA00033102"/>
    </source>
</evidence>
<dbReference type="PIRSF" id="PIRSF006250">
    <property type="entry name" value="NadC_ModD"/>
    <property type="match status" value="1"/>
</dbReference>
<comment type="subunit">
    <text evidence="4">Hexamer formed by 3 homodimers.</text>
</comment>
<keyword evidence="7 12" id="KW-0328">Glycosyltransferase</keyword>
<evidence type="ECO:0000256" key="4">
    <source>
        <dbReference type="ARBA" id="ARBA00011218"/>
    </source>
</evidence>
<dbReference type="SUPFAM" id="SSF51690">
    <property type="entry name" value="Nicotinate/Quinolinate PRTase C-terminal domain-like"/>
    <property type="match status" value="1"/>
</dbReference>
<evidence type="ECO:0000256" key="5">
    <source>
        <dbReference type="ARBA" id="ARBA00011944"/>
    </source>
</evidence>
<dbReference type="AlphaFoldDB" id="A0A6S6TDP7"/>
<dbReference type="SUPFAM" id="SSF54675">
    <property type="entry name" value="Nicotinate/Quinolinate PRTase N-terminal domain-like"/>
    <property type="match status" value="1"/>
</dbReference>
<accession>A0A6S6TDP7</accession>
<protein>
    <recommendedName>
        <fullName evidence="11">Probable nicotinate-nucleotide pyrophosphorylase [carboxylating]</fullName>
        <ecNumber evidence="5">2.4.2.19</ecNumber>
    </recommendedName>
    <alternativeName>
        <fullName evidence="9">Quinolinate phosphoribosyltransferase [decarboxylating]</fullName>
    </alternativeName>
</protein>
<organism evidence="15">
    <name type="scientific">uncultured Thiotrichaceae bacterium</name>
    <dbReference type="NCBI Taxonomy" id="298394"/>
    <lineage>
        <taxon>Bacteria</taxon>
        <taxon>Pseudomonadati</taxon>
        <taxon>Pseudomonadota</taxon>
        <taxon>Gammaproteobacteria</taxon>
        <taxon>Thiotrichales</taxon>
        <taxon>Thiotrichaceae</taxon>
        <taxon>environmental samples</taxon>
    </lineage>
</organism>
<dbReference type="PANTHER" id="PTHR32179:SF3">
    <property type="entry name" value="NICOTINATE-NUCLEOTIDE PYROPHOSPHORYLASE [CARBOXYLATING]"/>
    <property type="match status" value="1"/>
</dbReference>
<dbReference type="GO" id="GO:0004514">
    <property type="term" value="F:nicotinate-nucleotide diphosphorylase (carboxylating) activity"/>
    <property type="evidence" value="ECO:0007669"/>
    <property type="project" value="UniProtKB-EC"/>
</dbReference>
<evidence type="ECO:0000256" key="3">
    <source>
        <dbReference type="ARBA" id="ARBA00009400"/>
    </source>
</evidence>
<feature type="domain" description="Quinolinate phosphoribosyl transferase N-terminal" evidence="14">
    <location>
        <begin position="38"/>
        <end position="122"/>
    </location>
</feature>
<dbReference type="GO" id="GO:0034213">
    <property type="term" value="P:quinolinate catabolic process"/>
    <property type="evidence" value="ECO:0007669"/>
    <property type="project" value="TreeGrafter"/>
</dbReference>
<dbReference type="Pfam" id="PF01729">
    <property type="entry name" value="QRPTase_C"/>
    <property type="match status" value="1"/>
</dbReference>
<dbReference type="EMBL" id="CACVAY010000061">
    <property type="protein sequence ID" value="CAA6813471.1"/>
    <property type="molecule type" value="Genomic_DNA"/>
</dbReference>
<evidence type="ECO:0000259" key="14">
    <source>
        <dbReference type="Pfam" id="PF02749"/>
    </source>
</evidence>
<dbReference type="Pfam" id="PF02749">
    <property type="entry name" value="QRPTase_N"/>
    <property type="match status" value="1"/>
</dbReference>
<dbReference type="InterPro" id="IPR013785">
    <property type="entry name" value="Aldolase_TIM"/>
</dbReference>
<feature type="domain" description="Quinolinate phosphoribosyl transferase C-terminal" evidence="13">
    <location>
        <begin position="125"/>
        <end position="288"/>
    </location>
</feature>
<comment type="similarity">
    <text evidence="3 12">Belongs to the NadC/ModD family.</text>
</comment>
<dbReference type="UniPathway" id="UPA00253">
    <property type="reaction ID" value="UER00331"/>
</dbReference>
<keyword evidence="8 12" id="KW-0808">Transferase</keyword>
<comment type="function">
    <text evidence="1">Involved in the catabolism of quinolinic acid (QA).</text>
</comment>
<dbReference type="PANTHER" id="PTHR32179">
    <property type="entry name" value="NICOTINATE-NUCLEOTIDE PYROPHOSPHORYLASE [CARBOXYLATING]"/>
    <property type="match status" value="1"/>
</dbReference>
<evidence type="ECO:0000256" key="10">
    <source>
        <dbReference type="ARBA" id="ARBA00047445"/>
    </source>
</evidence>
<keyword evidence="6" id="KW-0662">Pyridine nucleotide biosynthesis</keyword>
<evidence type="ECO:0000256" key="1">
    <source>
        <dbReference type="ARBA" id="ARBA00003237"/>
    </source>
</evidence>
<dbReference type="Gene3D" id="3.20.20.70">
    <property type="entry name" value="Aldolase class I"/>
    <property type="match status" value="1"/>
</dbReference>
<evidence type="ECO:0000256" key="2">
    <source>
        <dbReference type="ARBA" id="ARBA00004893"/>
    </source>
</evidence>
<dbReference type="InterPro" id="IPR022412">
    <property type="entry name" value="Quinolinate_PRibosylTrfase_N"/>
</dbReference>
<evidence type="ECO:0000256" key="11">
    <source>
        <dbReference type="ARBA" id="ARBA00069173"/>
    </source>
</evidence>
<reference evidence="15" key="1">
    <citation type="submission" date="2020-01" db="EMBL/GenBank/DDBJ databases">
        <authorList>
            <person name="Meier V. D."/>
            <person name="Meier V D."/>
        </authorList>
    </citation>
    <scope>NUCLEOTIDE SEQUENCE</scope>
    <source>
        <strain evidence="15">HLG_WM_MAG_07</strain>
    </source>
</reference>
<evidence type="ECO:0000256" key="7">
    <source>
        <dbReference type="ARBA" id="ARBA00022676"/>
    </source>
</evidence>
<dbReference type="InterPro" id="IPR002638">
    <property type="entry name" value="Quinolinate_PRibosylTrfase_C"/>
</dbReference>
<dbReference type="NCBIfam" id="TIGR00078">
    <property type="entry name" value="nadC"/>
    <property type="match status" value="1"/>
</dbReference>